<reference evidence="2 3" key="1">
    <citation type="submission" date="2024-01" db="EMBL/GenBank/DDBJ databases">
        <title>A draft genome for a cacao thread blight-causing isolate of Paramarasmius palmivorus.</title>
        <authorList>
            <person name="Baruah I.K."/>
            <person name="Bukari Y."/>
            <person name="Amoako-Attah I."/>
            <person name="Meinhardt L.W."/>
            <person name="Bailey B.A."/>
            <person name="Cohen S.P."/>
        </authorList>
    </citation>
    <scope>NUCLEOTIDE SEQUENCE [LARGE SCALE GENOMIC DNA]</scope>
    <source>
        <strain evidence="2 3">GH-12</strain>
    </source>
</reference>
<accession>A0AAW0CRF5</accession>
<name>A0AAW0CRF5_9AGAR</name>
<feature type="compositionally biased region" description="Low complexity" evidence="1">
    <location>
        <begin position="111"/>
        <end position="178"/>
    </location>
</feature>
<dbReference type="EMBL" id="JAYKXP010000035">
    <property type="protein sequence ID" value="KAK7040858.1"/>
    <property type="molecule type" value="Genomic_DNA"/>
</dbReference>
<protein>
    <submittedName>
        <fullName evidence="2">Uncharacterized protein</fullName>
    </submittedName>
</protein>
<keyword evidence="3" id="KW-1185">Reference proteome</keyword>
<organism evidence="2 3">
    <name type="scientific">Paramarasmius palmivorus</name>
    <dbReference type="NCBI Taxonomy" id="297713"/>
    <lineage>
        <taxon>Eukaryota</taxon>
        <taxon>Fungi</taxon>
        <taxon>Dikarya</taxon>
        <taxon>Basidiomycota</taxon>
        <taxon>Agaricomycotina</taxon>
        <taxon>Agaricomycetes</taxon>
        <taxon>Agaricomycetidae</taxon>
        <taxon>Agaricales</taxon>
        <taxon>Marasmiineae</taxon>
        <taxon>Marasmiaceae</taxon>
        <taxon>Paramarasmius</taxon>
    </lineage>
</organism>
<evidence type="ECO:0000313" key="3">
    <source>
        <dbReference type="Proteomes" id="UP001383192"/>
    </source>
</evidence>
<gene>
    <name evidence="2" type="ORF">VNI00_009454</name>
</gene>
<evidence type="ECO:0000256" key="1">
    <source>
        <dbReference type="SAM" id="MobiDB-lite"/>
    </source>
</evidence>
<comment type="caution">
    <text evidence="2">The sequence shown here is derived from an EMBL/GenBank/DDBJ whole genome shotgun (WGS) entry which is preliminary data.</text>
</comment>
<feature type="region of interest" description="Disordered" evidence="1">
    <location>
        <begin position="111"/>
        <end position="184"/>
    </location>
</feature>
<dbReference type="AlphaFoldDB" id="A0AAW0CRF5"/>
<proteinExistence type="predicted"/>
<evidence type="ECO:0000313" key="2">
    <source>
        <dbReference type="EMBL" id="KAK7040858.1"/>
    </source>
</evidence>
<sequence length="208" mass="20572">MSTIALAAPSVKPRQDIDSPFKDLPLYPAKCKAQCDSTDADFFSCTNSGKSEDVCLCNNSLLSRVATCYGCIATETKEPVDKYQGIMDITTGACNTVGIKVDSQKISLASESSSASTTNGATSATSSGGASQSGGASATSSGASESGGASATSSGAASPSGGSSTTSTEAAPDSSSSAESKKSGALKHYAPLKLTALGMGMGFLVLVA</sequence>
<dbReference type="Proteomes" id="UP001383192">
    <property type="component" value="Unassembled WGS sequence"/>
</dbReference>